<dbReference type="Pfam" id="PF25390">
    <property type="entry name" value="WD40_RLD"/>
    <property type="match status" value="1"/>
</dbReference>
<dbReference type="Gramene" id="Pp3c23_11270V3.1">
    <property type="protein sequence ID" value="Pp3c23_11270V3.1"/>
    <property type="gene ID" value="Pp3c23_11270"/>
</dbReference>
<reference evidence="6" key="3">
    <citation type="submission" date="2020-12" db="UniProtKB">
        <authorList>
            <consortium name="EnsemblPlants"/>
        </authorList>
    </citation>
    <scope>IDENTIFICATION</scope>
</reference>
<dbReference type="Pfam" id="PF13540">
    <property type="entry name" value="RCC1_2"/>
    <property type="match status" value="1"/>
</dbReference>
<keyword evidence="1" id="KW-0677">Repeat</keyword>
<dbReference type="Gene3D" id="2.130.10.30">
    <property type="entry name" value="Regulator of chromosome condensation 1/beta-lactamase-inhibitor protein II"/>
    <property type="match status" value="2"/>
</dbReference>
<feature type="repeat" description="RCC1" evidence="2">
    <location>
        <begin position="339"/>
        <end position="390"/>
    </location>
</feature>
<evidence type="ECO:0000313" key="7">
    <source>
        <dbReference type="Proteomes" id="UP000006727"/>
    </source>
</evidence>
<feature type="repeat" description="RCC1" evidence="2">
    <location>
        <begin position="391"/>
        <end position="444"/>
    </location>
</feature>
<dbReference type="EnsemblPlants" id="Pp3c23_11270V3.1">
    <property type="protein sequence ID" value="Pp3c23_11270V3.1"/>
    <property type="gene ID" value="Pp3c23_11270"/>
</dbReference>
<dbReference type="PROSITE" id="PS00626">
    <property type="entry name" value="RCC1_2"/>
    <property type="match status" value="4"/>
</dbReference>
<dbReference type="SUPFAM" id="SSF50985">
    <property type="entry name" value="RCC1/BLIP-II"/>
    <property type="match status" value="2"/>
</dbReference>
<evidence type="ECO:0000313" key="5">
    <source>
        <dbReference type="EMBL" id="PNR29226.1"/>
    </source>
</evidence>
<keyword evidence="7" id="KW-1185">Reference proteome</keyword>
<dbReference type="InterPro" id="IPR051625">
    <property type="entry name" value="Signaling_Regulatory_Domain"/>
</dbReference>
<feature type="repeat" description="RCC1" evidence="2">
    <location>
        <begin position="66"/>
        <end position="118"/>
    </location>
</feature>
<feature type="compositionally biased region" description="Polar residues" evidence="3">
    <location>
        <begin position="168"/>
        <end position="179"/>
    </location>
</feature>
<dbReference type="InterPro" id="IPR058923">
    <property type="entry name" value="RCC1-like_dom"/>
</dbReference>
<organism evidence="5">
    <name type="scientific">Physcomitrium patens</name>
    <name type="common">Spreading-leaved earth moss</name>
    <name type="synonym">Physcomitrella patens</name>
    <dbReference type="NCBI Taxonomy" id="3218"/>
    <lineage>
        <taxon>Eukaryota</taxon>
        <taxon>Viridiplantae</taxon>
        <taxon>Streptophyta</taxon>
        <taxon>Embryophyta</taxon>
        <taxon>Bryophyta</taxon>
        <taxon>Bryophytina</taxon>
        <taxon>Bryopsida</taxon>
        <taxon>Funariidae</taxon>
        <taxon>Funariales</taxon>
        <taxon>Funariaceae</taxon>
        <taxon>Physcomitrium</taxon>
    </lineage>
</organism>
<evidence type="ECO:0000259" key="4">
    <source>
        <dbReference type="Pfam" id="PF25390"/>
    </source>
</evidence>
<dbReference type="Proteomes" id="UP000006727">
    <property type="component" value="Chromosome 23"/>
</dbReference>
<feature type="region of interest" description="Disordered" evidence="3">
    <location>
        <begin position="168"/>
        <end position="199"/>
    </location>
</feature>
<dbReference type="InterPro" id="IPR009091">
    <property type="entry name" value="RCC1/BLIP-II"/>
</dbReference>
<accession>A0A2K1IIX2</accession>
<sequence>MKNEARGNAAGSGVCKVCMWGYLPAASPQRTPLLHPTLVPITALDDPLKIVCNGGCGFGIGISESGKLNTWGSTTELGQCYLISGKQQEVPEPYLLPTDSPIIQAAGGWAHCAAVTGNGEVYTWGWSECVPSVTLNAVEESEQVQEDDIPPDVPGTSLQLLSRNNVNAARSEPLPSSGSPLRLTGGLQGRTKQSGRQNQRNLTCKFTENRVVEEVLKKRKVVSFEDGGSPESPTAADENVFSPPFLVNLDAGIRIASVAAGGRHTLALSDVGHVWAWGYGGDGQLGLGSRMRIVSSPQQIPCLNLTEKAVARSGVPIPGKCIKAIACGGRHSAVVTDAGALLTFGWGLHGQVGQGSTEDELSPCCVSTIGGLRIVGIAAGLWHTLCITDVGDVYAFGGNQFGQLGVGGNAAELSPRMIDAPLLEDESCVEVACGARHSAVLTGSGKIFAWGWNKYGQLGLGDCNNRDLPVQVTMNDGGRAASIACGWWHTLASVHSK</sequence>
<evidence type="ECO:0000256" key="2">
    <source>
        <dbReference type="PROSITE-ProRule" id="PRU00235"/>
    </source>
</evidence>
<evidence type="ECO:0000256" key="1">
    <source>
        <dbReference type="ARBA" id="ARBA00022737"/>
    </source>
</evidence>
<dbReference type="EMBL" id="ABEU02000023">
    <property type="protein sequence ID" value="PNR29226.1"/>
    <property type="molecule type" value="Genomic_DNA"/>
</dbReference>
<dbReference type="AlphaFoldDB" id="A0A2K1IIX2"/>
<proteinExistence type="predicted"/>
<evidence type="ECO:0000256" key="3">
    <source>
        <dbReference type="SAM" id="MobiDB-lite"/>
    </source>
</evidence>
<feature type="repeat" description="RCC1" evidence="2">
    <location>
        <begin position="445"/>
        <end position="496"/>
    </location>
</feature>
<dbReference type="EnsemblPlants" id="Pp3c23_11270V3.2">
    <property type="protein sequence ID" value="Pp3c23_11270V3.2"/>
    <property type="gene ID" value="Pp3c23_11270"/>
</dbReference>
<dbReference type="EnsemblPlants" id="Pp3c23_11270V3.3">
    <property type="protein sequence ID" value="Pp3c23_11270V3.3"/>
    <property type="gene ID" value="Pp3c23_11270"/>
</dbReference>
<protein>
    <recommendedName>
        <fullName evidence="4">RCC1-like domain-containing protein</fullName>
    </recommendedName>
</protein>
<dbReference type="PRINTS" id="PR00633">
    <property type="entry name" value="RCCNDNSATION"/>
</dbReference>
<evidence type="ECO:0000313" key="6">
    <source>
        <dbReference type="EnsemblPlants" id="Pp3c23_11270V3.1"/>
    </source>
</evidence>
<feature type="compositionally biased region" description="Polar residues" evidence="3">
    <location>
        <begin position="190"/>
        <end position="199"/>
    </location>
</feature>
<name>A0A2K1IIX2_PHYPA</name>
<gene>
    <name evidence="6" type="primary">LOC112275923</name>
    <name evidence="5" type="ORF">PHYPA_027918</name>
</gene>
<dbReference type="PaxDb" id="3218-PP1S137_152V6.1"/>
<dbReference type="Gramene" id="Pp3c23_11270V3.3">
    <property type="protein sequence ID" value="Pp3c23_11270V3.3"/>
    <property type="gene ID" value="Pp3c23_11270"/>
</dbReference>
<dbReference type="InterPro" id="IPR000408">
    <property type="entry name" value="Reg_chr_condens"/>
</dbReference>
<dbReference type="PANTHER" id="PTHR22872">
    <property type="entry name" value="BTK-BINDING PROTEIN-RELATED"/>
    <property type="match status" value="1"/>
</dbReference>
<feature type="domain" description="RCC1-like" evidence="4">
    <location>
        <begin position="249"/>
        <end position="492"/>
    </location>
</feature>
<dbReference type="Gramene" id="Pp3c23_11270V3.2">
    <property type="protein sequence ID" value="Pp3c23_11270V3.2"/>
    <property type="gene ID" value="Pp3c23_11270"/>
</dbReference>
<reference evidence="5 7" key="2">
    <citation type="journal article" date="2018" name="Plant J.">
        <title>The Physcomitrella patens chromosome-scale assembly reveals moss genome structure and evolution.</title>
        <authorList>
            <person name="Lang D."/>
            <person name="Ullrich K.K."/>
            <person name="Murat F."/>
            <person name="Fuchs J."/>
            <person name="Jenkins J."/>
            <person name="Haas F.B."/>
            <person name="Piednoel M."/>
            <person name="Gundlach H."/>
            <person name="Van Bel M."/>
            <person name="Meyberg R."/>
            <person name="Vives C."/>
            <person name="Morata J."/>
            <person name="Symeonidi A."/>
            <person name="Hiss M."/>
            <person name="Muchero W."/>
            <person name="Kamisugi Y."/>
            <person name="Saleh O."/>
            <person name="Blanc G."/>
            <person name="Decker E.L."/>
            <person name="van Gessel N."/>
            <person name="Grimwood J."/>
            <person name="Hayes R.D."/>
            <person name="Graham S.W."/>
            <person name="Gunter L.E."/>
            <person name="McDaniel S.F."/>
            <person name="Hoernstein S.N.W."/>
            <person name="Larsson A."/>
            <person name="Li F.W."/>
            <person name="Perroud P.F."/>
            <person name="Phillips J."/>
            <person name="Ranjan P."/>
            <person name="Rokshar D.S."/>
            <person name="Rothfels C.J."/>
            <person name="Schneider L."/>
            <person name="Shu S."/>
            <person name="Stevenson D.W."/>
            <person name="Thummler F."/>
            <person name="Tillich M."/>
            <person name="Villarreal Aguilar J.C."/>
            <person name="Widiez T."/>
            <person name="Wong G.K."/>
            <person name="Wymore A."/>
            <person name="Zhang Y."/>
            <person name="Zimmer A.D."/>
            <person name="Quatrano R.S."/>
            <person name="Mayer K.F.X."/>
            <person name="Goodstein D."/>
            <person name="Casacuberta J.M."/>
            <person name="Vandepoele K."/>
            <person name="Reski R."/>
            <person name="Cuming A.C."/>
            <person name="Tuskan G.A."/>
            <person name="Maumus F."/>
            <person name="Salse J."/>
            <person name="Schmutz J."/>
            <person name="Rensing S.A."/>
        </authorList>
    </citation>
    <scope>NUCLEOTIDE SEQUENCE [LARGE SCALE GENOMIC DNA]</scope>
    <source>
        <strain evidence="6 7">cv. Gransden 2004</strain>
    </source>
</reference>
<feature type="repeat" description="RCC1" evidence="2">
    <location>
        <begin position="272"/>
        <end position="338"/>
    </location>
</feature>
<reference evidence="5 7" key="1">
    <citation type="journal article" date="2008" name="Science">
        <title>The Physcomitrella genome reveals evolutionary insights into the conquest of land by plants.</title>
        <authorList>
            <person name="Rensing S."/>
            <person name="Lang D."/>
            <person name="Zimmer A."/>
            <person name="Terry A."/>
            <person name="Salamov A."/>
            <person name="Shapiro H."/>
            <person name="Nishiyama T."/>
            <person name="Perroud P.-F."/>
            <person name="Lindquist E."/>
            <person name="Kamisugi Y."/>
            <person name="Tanahashi T."/>
            <person name="Sakakibara K."/>
            <person name="Fujita T."/>
            <person name="Oishi K."/>
            <person name="Shin-I T."/>
            <person name="Kuroki Y."/>
            <person name="Toyoda A."/>
            <person name="Suzuki Y."/>
            <person name="Hashimoto A."/>
            <person name="Yamaguchi K."/>
            <person name="Sugano A."/>
            <person name="Kohara Y."/>
            <person name="Fujiyama A."/>
            <person name="Anterola A."/>
            <person name="Aoki S."/>
            <person name="Ashton N."/>
            <person name="Barbazuk W.B."/>
            <person name="Barker E."/>
            <person name="Bennetzen J."/>
            <person name="Bezanilla M."/>
            <person name="Blankenship R."/>
            <person name="Cho S.H."/>
            <person name="Dutcher S."/>
            <person name="Estelle M."/>
            <person name="Fawcett J.A."/>
            <person name="Gundlach H."/>
            <person name="Hanada K."/>
            <person name="Heyl A."/>
            <person name="Hicks K.A."/>
            <person name="Hugh J."/>
            <person name="Lohr M."/>
            <person name="Mayer K."/>
            <person name="Melkozernov A."/>
            <person name="Murata T."/>
            <person name="Nelson D."/>
            <person name="Pils B."/>
            <person name="Prigge M."/>
            <person name="Reiss B."/>
            <person name="Renner T."/>
            <person name="Rombauts S."/>
            <person name="Rushton P."/>
            <person name="Sanderfoot A."/>
            <person name="Schween G."/>
            <person name="Shiu S.-H."/>
            <person name="Stueber K."/>
            <person name="Theodoulou F.L."/>
            <person name="Tu H."/>
            <person name="Van de Peer Y."/>
            <person name="Verrier P.J."/>
            <person name="Waters E."/>
            <person name="Wood A."/>
            <person name="Yang L."/>
            <person name="Cove D."/>
            <person name="Cuming A."/>
            <person name="Hasebe M."/>
            <person name="Lucas S."/>
            <person name="Mishler D.B."/>
            <person name="Reski R."/>
            <person name="Grigoriev I."/>
            <person name="Quatrano R.S."/>
            <person name="Boore J.L."/>
        </authorList>
    </citation>
    <scope>NUCLEOTIDE SEQUENCE [LARGE SCALE GENOMIC DNA]</scope>
    <source>
        <strain evidence="6 7">cv. Gransden 2004</strain>
    </source>
</reference>
<dbReference type="PROSITE" id="PS50012">
    <property type="entry name" value="RCC1_3"/>
    <property type="match status" value="5"/>
</dbReference>
<dbReference type="STRING" id="3218.A0A2K1IIX2"/>